<dbReference type="PANTHER" id="PTHR46481:SF10">
    <property type="entry name" value="ZINC FINGER BED DOMAIN-CONTAINING PROTEIN 39"/>
    <property type="match status" value="1"/>
</dbReference>
<evidence type="ECO:0000256" key="6">
    <source>
        <dbReference type="SAM" id="MobiDB-lite"/>
    </source>
</evidence>
<feature type="compositionally biased region" description="Polar residues" evidence="6">
    <location>
        <begin position="1"/>
        <end position="11"/>
    </location>
</feature>
<evidence type="ECO:0000256" key="3">
    <source>
        <dbReference type="ARBA" id="ARBA00022771"/>
    </source>
</evidence>
<gene>
    <name evidence="7" type="ORF">CVT26_007781</name>
</gene>
<evidence type="ECO:0000256" key="1">
    <source>
        <dbReference type="ARBA" id="ARBA00004123"/>
    </source>
</evidence>
<comment type="subcellular location">
    <subcellularLocation>
        <location evidence="1">Nucleus</location>
    </subcellularLocation>
</comment>
<feature type="compositionally biased region" description="Acidic residues" evidence="6">
    <location>
        <begin position="675"/>
        <end position="691"/>
    </location>
</feature>
<dbReference type="GO" id="GO:0008270">
    <property type="term" value="F:zinc ion binding"/>
    <property type="evidence" value="ECO:0007669"/>
    <property type="project" value="UniProtKB-KW"/>
</dbReference>
<dbReference type="SUPFAM" id="SSF53098">
    <property type="entry name" value="Ribonuclease H-like"/>
    <property type="match status" value="1"/>
</dbReference>
<feature type="compositionally biased region" description="Basic residues" evidence="6">
    <location>
        <begin position="116"/>
        <end position="131"/>
    </location>
</feature>
<dbReference type="Proteomes" id="UP000284706">
    <property type="component" value="Unassembled WGS sequence"/>
</dbReference>
<evidence type="ECO:0000256" key="4">
    <source>
        <dbReference type="ARBA" id="ARBA00022833"/>
    </source>
</evidence>
<dbReference type="InterPro" id="IPR052035">
    <property type="entry name" value="ZnF_BED_domain_contain"/>
</dbReference>
<dbReference type="AlphaFoldDB" id="A0A409WTB6"/>
<keyword evidence="4" id="KW-0862">Zinc</keyword>
<keyword evidence="5" id="KW-0539">Nucleus</keyword>
<dbReference type="OrthoDB" id="3243659at2759"/>
<dbReference type="InParanoid" id="A0A409WTB6"/>
<dbReference type="STRING" id="231916.A0A409WTB6"/>
<feature type="region of interest" description="Disordered" evidence="6">
    <location>
        <begin position="655"/>
        <end position="691"/>
    </location>
</feature>
<protein>
    <recommendedName>
        <fullName evidence="9">hAT-like transposase RNase-H fold domain-containing protein</fullName>
    </recommendedName>
</protein>
<organism evidence="7 8">
    <name type="scientific">Gymnopilus dilepis</name>
    <dbReference type="NCBI Taxonomy" id="231916"/>
    <lineage>
        <taxon>Eukaryota</taxon>
        <taxon>Fungi</taxon>
        <taxon>Dikarya</taxon>
        <taxon>Basidiomycota</taxon>
        <taxon>Agaricomycotina</taxon>
        <taxon>Agaricomycetes</taxon>
        <taxon>Agaricomycetidae</taxon>
        <taxon>Agaricales</taxon>
        <taxon>Agaricineae</taxon>
        <taxon>Hymenogastraceae</taxon>
        <taxon>Gymnopilus</taxon>
    </lineage>
</organism>
<evidence type="ECO:0000313" key="7">
    <source>
        <dbReference type="EMBL" id="PPQ81719.1"/>
    </source>
</evidence>
<name>A0A409WTB6_9AGAR</name>
<reference evidence="7 8" key="1">
    <citation type="journal article" date="2018" name="Evol. Lett.">
        <title>Horizontal gene cluster transfer increased hallucinogenic mushroom diversity.</title>
        <authorList>
            <person name="Reynolds H.T."/>
            <person name="Vijayakumar V."/>
            <person name="Gluck-Thaler E."/>
            <person name="Korotkin H.B."/>
            <person name="Matheny P.B."/>
            <person name="Slot J.C."/>
        </authorList>
    </citation>
    <scope>NUCLEOTIDE SEQUENCE [LARGE SCALE GENOMIC DNA]</scope>
    <source>
        <strain evidence="7 8">SRW20</strain>
    </source>
</reference>
<sequence length="691" mass="77943">MDTSTPLSPSKRQVRPSVKLGSDNGGQHQLASHRAAIQNAREKEAEKTNPEVTTSIDVPVPAPVPCGDDPDHALDSVGTPKPVRTGSRKRKAIILSDDDNDSDEDAEKTPSLSSPKTKKKKKKKVAKKKKVSDKAGDASIQSIDIEDSGPSDILNKTDPTADLTHFYRDAPPKKGSTKIRAECIVCHEDFCNAHSTKCRHLESKHVGIYRKWAKQNNFESRLPSDTQQQRESVADELVQTAVNDHFKTATPEDKPPPYSDELFKQAALEWLLETNQPIQAFDHPKFQRMIDIASRATRGVKLPSRKQTRKEIICQFKMQMTALKECLNSRLVGGEISLTCDSWTAGNGDGFFAVTGHWIKEVSPTEWVEREALFGFTPMNTSHSGTHLGQALYKICNRLAIVHKIGHITCDNASNNDTMFDEFTHCYCFKTGKIFDIAKRHIRYDDSHVPDLKAPDQDEVGLVRAITVKARSSSQRKELFKNVQIQNKVPPRQLLLDMKVVDQFVFELSMKETNAEKRRKIGDLTLSEDEWTHVRLFNNLLEHADSAQHAFSAATCPTLHNALPAIEKLYSEWEKASNKPRYALFKDTLKAAMEKVNEYYVKTSASDAHIICMALNPSQKFEHFKKHWGKELLNNVKETVRKKFIERYEQLHKASASKIPTKTTKKVSSRRNCDDTESESESDEESDPAKP</sequence>
<feature type="compositionally biased region" description="Basic and acidic residues" evidence="6">
    <location>
        <begin position="40"/>
        <end position="49"/>
    </location>
</feature>
<keyword evidence="3" id="KW-0863">Zinc-finger</keyword>
<evidence type="ECO:0000256" key="5">
    <source>
        <dbReference type="ARBA" id="ARBA00023242"/>
    </source>
</evidence>
<evidence type="ECO:0008006" key="9">
    <source>
        <dbReference type="Google" id="ProtNLM"/>
    </source>
</evidence>
<keyword evidence="8" id="KW-1185">Reference proteome</keyword>
<keyword evidence="2" id="KW-0479">Metal-binding</keyword>
<dbReference type="PANTHER" id="PTHR46481">
    <property type="entry name" value="ZINC FINGER BED DOMAIN-CONTAINING PROTEIN 4"/>
    <property type="match status" value="1"/>
</dbReference>
<dbReference type="InterPro" id="IPR012337">
    <property type="entry name" value="RNaseH-like_sf"/>
</dbReference>
<evidence type="ECO:0000313" key="8">
    <source>
        <dbReference type="Proteomes" id="UP000284706"/>
    </source>
</evidence>
<proteinExistence type="predicted"/>
<dbReference type="EMBL" id="NHYE01004836">
    <property type="protein sequence ID" value="PPQ81719.1"/>
    <property type="molecule type" value="Genomic_DNA"/>
</dbReference>
<comment type="caution">
    <text evidence="7">The sequence shown here is derived from an EMBL/GenBank/DDBJ whole genome shotgun (WGS) entry which is preliminary data.</text>
</comment>
<accession>A0A409WTB6</accession>
<evidence type="ECO:0000256" key="2">
    <source>
        <dbReference type="ARBA" id="ARBA00022723"/>
    </source>
</evidence>
<dbReference type="GO" id="GO:0005634">
    <property type="term" value="C:nucleus"/>
    <property type="evidence" value="ECO:0007669"/>
    <property type="project" value="UniProtKB-SubCell"/>
</dbReference>
<feature type="region of interest" description="Disordered" evidence="6">
    <location>
        <begin position="1"/>
        <end position="159"/>
    </location>
</feature>
<feature type="compositionally biased region" description="Acidic residues" evidence="6">
    <location>
        <begin position="96"/>
        <end position="106"/>
    </location>
</feature>